<organism evidence="2 4">
    <name type="scientific">Archangium gephyra</name>
    <dbReference type="NCBI Taxonomy" id="48"/>
    <lineage>
        <taxon>Bacteria</taxon>
        <taxon>Pseudomonadati</taxon>
        <taxon>Myxococcota</taxon>
        <taxon>Myxococcia</taxon>
        <taxon>Myxococcales</taxon>
        <taxon>Cystobacterineae</taxon>
        <taxon>Archangiaceae</taxon>
        <taxon>Archangium</taxon>
    </lineage>
</organism>
<evidence type="ECO:0008006" key="6">
    <source>
        <dbReference type="Google" id="ProtNLM"/>
    </source>
</evidence>
<accession>A0AAC8Q5E5</accession>
<proteinExistence type="predicted"/>
<reference evidence="2 4" key="1">
    <citation type="submission" date="2015-05" db="EMBL/GenBank/DDBJ databases">
        <title>Genome assembly of Archangium gephyra DSM 2261.</title>
        <authorList>
            <person name="Sharma G."/>
            <person name="Subramanian S."/>
        </authorList>
    </citation>
    <scope>NUCLEOTIDE SEQUENCE [LARGE SCALE GENOMIC DNA]</scope>
    <source>
        <strain evidence="2 4">DSM 2261</strain>
    </source>
</reference>
<dbReference type="AlphaFoldDB" id="A0AAC8Q5E5"/>
<dbReference type="RefSeq" id="WP_047855916.1">
    <property type="nucleotide sequence ID" value="NZ_CP011509.1"/>
</dbReference>
<evidence type="ECO:0000313" key="3">
    <source>
        <dbReference type="EMBL" id="REG34125.1"/>
    </source>
</evidence>
<evidence type="ECO:0000313" key="5">
    <source>
        <dbReference type="Proteomes" id="UP000256345"/>
    </source>
</evidence>
<dbReference type="Proteomes" id="UP000035579">
    <property type="component" value="Chromosome"/>
</dbReference>
<dbReference type="PROSITE" id="PS51257">
    <property type="entry name" value="PROKAR_LIPOPROTEIN"/>
    <property type="match status" value="1"/>
</dbReference>
<feature type="chain" id="PRO_5042004683" description="Lipoprotein" evidence="1">
    <location>
        <begin position="25"/>
        <end position="113"/>
    </location>
</feature>
<evidence type="ECO:0000256" key="1">
    <source>
        <dbReference type="SAM" id="SignalP"/>
    </source>
</evidence>
<keyword evidence="1" id="KW-0732">Signal</keyword>
<protein>
    <recommendedName>
        <fullName evidence="6">Lipoprotein</fullName>
    </recommendedName>
</protein>
<dbReference type="Proteomes" id="UP000256345">
    <property type="component" value="Unassembled WGS sequence"/>
</dbReference>
<dbReference type="EMBL" id="CP011509">
    <property type="protein sequence ID" value="AKJ01301.1"/>
    <property type="molecule type" value="Genomic_DNA"/>
</dbReference>
<gene>
    <name evidence="2" type="ORF">AA314_02927</name>
    <name evidence="3" type="ORF">ATI61_1036</name>
</gene>
<sequence length="113" mass="12015">MRKSGWMLAPLAAAVLLAGCRSTACEDLAAAYAEVARKSQPCVEQAPLPAFEAGRCEKNLQECGGEDLAQLEAQVKCYQGLGTCNPELQTAFFQALTTCDSYALSNTCEAAIF</sequence>
<dbReference type="EMBL" id="QUMU01000003">
    <property type="protein sequence ID" value="REG34125.1"/>
    <property type="molecule type" value="Genomic_DNA"/>
</dbReference>
<evidence type="ECO:0000313" key="2">
    <source>
        <dbReference type="EMBL" id="AKJ01301.1"/>
    </source>
</evidence>
<reference evidence="3 5" key="2">
    <citation type="submission" date="2018-08" db="EMBL/GenBank/DDBJ databases">
        <title>Genomic Encyclopedia of Archaeal and Bacterial Type Strains, Phase II (KMG-II): from individual species to whole genera.</title>
        <authorList>
            <person name="Goeker M."/>
        </authorList>
    </citation>
    <scope>NUCLEOTIDE SEQUENCE [LARGE SCALE GENOMIC DNA]</scope>
    <source>
        <strain evidence="3 5">DSM 2261</strain>
    </source>
</reference>
<dbReference type="KEGG" id="age:AA314_02927"/>
<keyword evidence="5" id="KW-1185">Reference proteome</keyword>
<evidence type="ECO:0000313" key="4">
    <source>
        <dbReference type="Proteomes" id="UP000035579"/>
    </source>
</evidence>
<name>A0AAC8Q5E5_9BACT</name>
<feature type="signal peptide" evidence="1">
    <location>
        <begin position="1"/>
        <end position="24"/>
    </location>
</feature>